<dbReference type="GO" id="GO:0006790">
    <property type="term" value="P:sulfur compound metabolic process"/>
    <property type="evidence" value="ECO:0007669"/>
    <property type="project" value="TreeGrafter"/>
</dbReference>
<dbReference type="InterPro" id="IPR005066">
    <property type="entry name" value="MoCF_OxRdtse_dimer"/>
</dbReference>
<name>A0A7C2V320_9AQUI</name>
<evidence type="ECO:0000256" key="1">
    <source>
        <dbReference type="ARBA" id="ARBA00001924"/>
    </source>
</evidence>
<dbReference type="AlphaFoldDB" id="A0A7C2V320"/>
<dbReference type="GO" id="GO:0020037">
    <property type="term" value="F:heme binding"/>
    <property type="evidence" value="ECO:0007669"/>
    <property type="project" value="TreeGrafter"/>
</dbReference>
<dbReference type="InterPro" id="IPR008335">
    <property type="entry name" value="Mopterin_OxRdtase_euk"/>
</dbReference>
<evidence type="ECO:0000256" key="2">
    <source>
        <dbReference type="ARBA" id="ARBA00022505"/>
    </source>
</evidence>
<evidence type="ECO:0000259" key="6">
    <source>
        <dbReference type="Pfam" id="PF03404"/>
    </source>
</evidence>
<accession>A0A7C2V320</accession>
<dbReference type="InterPro" id="IPR036374">
    <property type="entry name" value="OxRdtase_Mopterin-bd_sf"/>
</dbReference>
<dbReference type="Gene3D" id="3.90.420.10">
    <property type="entry name" value="Oxidoreductase, molybdopterin-binding domain"/>
    <property type="match status" value="1"/>
</dbReference>
<dbReference type="InterPro" id="IPR014756">
    <property type="entry name" value="Ig_E-set"/>
</dbReference>
<feature type="domain" description="Oxidoreductase molybdopterin-binding" evidence="5">
    <location>
        <begin position="98"/>
        <end position="269"/>
    </location>
</feature>
<dbReference type="PRINTS" id="PR00407">
    <property type="entry name" value="EUMOPTERIN"/>
</dbReference>
<dbReference type="SUPFAM" id="SSF56524">
    <property type="entry name" value="Oxidoreductase molybdopterin-binding domain"/>
    <property type="match status" value="1"/>
</dbReference>
<gene>
    <name evidence="7" type="ORF">ENO47_03295</name>
</gene>
<comment type="cofactor">
    <cofactor evidence="1">
        <name>Mo-molybdopterin</name>
        <dbReference type="ChEBI" id="CHEBI:71302"/>
    </cofactor>
</comment>
<sequence length="415" mass="46087">MLSRRDLIKGGLGGFVAVGSGILLPKLALASVDPELWGTAVKELPGGALESAVLEALPGKKPLIKKTYRPPNYETPVKYFNEVFTPNDVFFVRYHLANIPEINPKEWRLKVGGDSVERPLEITLEDLKTKFEQVEVVALCQCSGNRRGLMKPNVPGIEWGYGAMGNAKWKGVRLKDILNKAGLKAGALEVVVDGADTGVAAGTPDFIKSIPVWKALDENVIIAYEMNGEPLPHWNGFPARLVVPGWTATYWIKHITSINVVAKPFDGFWMKTAYRVPLGKFPVVERFISQETAVNTPITEMVVNSLITNIKDGQAFRLGQVVEVKGMAWDGGYGIKMVEISIDGGKSWQEAELGKDYGRYSWRPWTYRFKPTKKGTYTIMAKATNRIGQTQTFELIWNPAGYHHNVVQKISIKVL</sequence>
<dbReference type="GO" id="GO:0030151">
    <property type="term" value="F:molybdenum ion binding"/>
    <property type="evidence" value="ECO:0007669"/>
    <property type="project" value="InterPro"/>
</dbReference>
<evidence type="ECO:0000259" key="5">
    <source>
        <dbReference type="Pfam" id="PF00174"/>
    </source>
</evidence>
<reference evidence="7" key="1">
    <citation type="journal article" date="2020" name="mSystems">
        <title>Genome- and Community-Level Interaction Insights into Carbon Utilization and Element Cycling Functions of Hydrothermarchaeota in Hydrothermal Sediment.</title>
        <authorList>
            <person name="Zhou Z."/>
            <person name="Liu Y."/>
            <person name="Xu W."/>
            <person name="Pan J."/>
            <person name="Luo Z.H."/>
            <person name="Li M."/>
        </authorList>
    </citation>
    <scope>NUCLEOTIDE SEQUENCE [LARGE SCALE GENOMIC DNA]</scope>
    <source>
        <strain evidence="7">SpSt-132</strain>
    </source>
</reference>
<dbReference type="Pfam" id="PF00174">
    <property type="entry name" value="Oxidored_molyb"/>
    <property type="match status" value="1"/>
</dbReference>
<organism evidence="7">
    <name type="scientific">Hydrogenobacter sp</name>
    <dbReference type="NCBI Taxonomy" id="2152829"/>
    <lineage>
        <taxon>Bacteria</taxon>
        <taxon>Pseudomonadati</taxon>
        <taxon>Aquificota</taxon>
        <taxon>Aquificia</taxon>
        <taxon>Aquificales</taxon>
        <taxon>Aquificaceae</taxon>
        <taxon>Hydrogenobacter</taxon>
    </lineage>
</organism>
<keyword evidence="2" id="KW-0500">Molybdenum</keyword>
<dbReference type="EMBL" id="DSFP01000031">
    <property type="protein sequence ID" value="HEW45680.1"/>
    <property type="molecule type" value="Genomic_DNA"/>
</dbReference>
<keyword evidence="4" id="KW-0560">Oxidoreductase</keyword>
<dbReference type="Pfam" id="PF03404">
    <property type="entry name" value="Mo-co_dimer"/>
    <property type="match status" value="1"/>
</dbReference>
<proteinExistence type="predicted"/>
<dbReference type="GO" id="GO:0043546">
    <property type="term" value="F:molybdopterin cofactor binding"/>
    <property type="evidence" value="ECO:0007669"/>
    <property type="project" value="TreeGrafter"/>
</dbReference>
<dbReference type="Gene3D" id="2.60.40.650">
    <property type="match status" value="1"/>
</dbReference>
<dbReference type="InterPro" id="IPR006311">
    <property type="entry name" value="TAT_signal"/>
</dbReference>
<dbReference type="PANTHER" id="PTHR19372:SF7">
    <property type="entry name" value="SULFITE OXIDASE, MITOCHONDRIAL"/>
    <property type="match status" value="1"/>
</dbReference>
<dbReference type="PANTHER" id="PTHR19372">
    <property type="entry name" value="SULFITE REDUCTASE"/>
    <property type="match status" value="1"/>
</dbReference>
<dbReference type="GO" id="GO:0008482">
    <property type="term" value="F:sulfite oxidase activity"/>
    <property type="evidence" value="ECO:0007669"/>
    <property type="project" value="TreeGrafter"/>
</dbReference>
<evidence type="ECO:0000256" key="4">
    <source>
        <dbReference type="ARBA" id="ARBA00023002"/>
    </source>
</evidence>
<dbReference type="SUPFAM" id="SSF81296">
    <property type="entry name" value="E set domains"/>
    <property type="match status" value="1"/>
</dbReference>
<keyword evidence="3" id="KW-0479">Metal-binding</keyword>
<dbReference type="InterPro" id="IPR000572">
    <property type="entry name" value="OxRdtase_Mopterin-bd_dom"/>
</dbReference>
<comment type="caution">
    <text evidence="7">The sequence shown here is derived from an EMBL/GenBank/DDBJ whole genome shotgun (WGS) entry which is preliminary data.</text>
</comment>
<dbReference type="PROSITE" id="PS51318">
    <property type="entry name" value="TAT"/>
    <property type="match status" value="1"/>
</dbReference>
<protein>
    <submittedName>
        <fullName evidence="7">Oxidase</fullName>
    </submittedName>
</protein>
<feature type="domain" description="Moybdenum cofactor oxidoreductase dimerisation" evidence="6">
    <location>
        <begin position="297"/>
        <end position="414"/>
    </location>
</feature>
<evidence type="ECO:0000256" key="3">
    <source>
        <dbReference type="ARBA" id="ARBA00022723"/>
    </source>
</evidence>
<evidence type="ECO:0000313" key="7">
    <source>
        <dbReference type="EMBL" id="HEW45680.1"/>
    </source>
</evidence>